<dbReference type="InterPro" id="IPR051803">
    <property type="entry name" value="TA_system_RelE-like_toxin"/>
</dbReference>
<dbReference type="OrthoDB" id="121597at2"/>
<dbReference type="Pfam" id="PF05016">
    <property type="entry name" value="ParE_toxin"/>
    <property type="match status" value="1"/>
</dbReference>
<dbReference type="RefSeq" id="WP_125095688.1">
    <property type="nucleotide sequence ID" value="NZ_RRUE01000002.1"/>
</dbReference>
<evidence type="ECO:0000313" key="3">
    <source>
        <dbReference type="EMBL" id="RRN43476.1"/>
    </source>
</evidence>
<name>A0A426FL00_9BURK</name>
<dbReference type="Gene3D" id="3.30.2310.20">
    <property type="entry name" value="RelE-like"/>
    <property type="match status" value="1"/>
</dbReference>
<dbReference type="AlphaFoldDB" id="A0A426FL00"/>
<gene>
    <name evidence="3" type="ORF">EHV23_08425</name>
</gene>
<comment type="caution">
    <text evidence="3">The sequence shown here is derived from an EMBL/GenBank/DDBJ whole genome shotgun (WGS) entry which is preliminary data.</text>
</comment>
<evidence type="ECO:0000313" key="4">
    <source>
        <dbReference type="Proteomes" id="UP000270261"/>
    </source>
</evidence>
<reference evidence="3 4" key="1">
    <citation type="submission" date="2018-11" db="EMBL/GenBank/DDBJ databases">
        <title>Genome sequencing of Lautropia sp. KCOM 2505 (= ChDC F240).</title>
        <authorList>
            <person name="Kook J.-K."/>
            <person name="Park S.-N."/>
            <person name="Lim Y.K."/>
        </authorList>
    </citation>
    <scope>NUCLEOTIDE SEQUENCE [LARGE SCALE GENOMIC DNA]</scope>
    <source>
        <strain evidence="3 4">KCOM 2505</strain>
    </source>
</reference>
<organism evidence="3 4">
    <name type="scientific">Lautropia dentalis</name>
    <dbReference type="NCBI Taxonomy" id="2490857"/>
    <lineage>
        <taxon>Bacteria</taxon>
        <taxon>Pseudomonadati</taxon>
        <taxon>Pseudomonadota</taxon>
        <taxon>Betaproteobacteria</taxon>
        <taxon>Burkholderiales</taxon>
        <taxon>Burkholderiaceae</taxon>
        <taxon>Lautropia</taxon>
    </lineage>
</organism>
<evidence type="ECO:0000256" key="2">
    <source>
        <dbReference type="ARBA" id="ARBA00022649"/>
    </source>
</evidence>
<sequence length="99" mass="11513">MVYEVKWTAEAHEDLLDLFDYLIENVSAREAGRICSTVFDSTRYLSDFPRLYEETPQYGRGVRRIGVMGQNVLYEVDDVARQVKVLAVNGQRENPRNIR</sequence>
<comment type="similarity">
    <text evidence="1">Belongs to the RelE toxin family.</text>
</comment>
<accession>A0A426FL00</accession>
<proteinExistence type="inferred from homology"/>
<dbReference type="InterPro" id="IPR035093">
    <property type="entry name" value="RelE/ParE_toxin_dom_sf"/>
</dbReference>
<evidence type="ECO:0000256" key="1">
    <source>
        <dbReference type="ARBA" id="ARBA00006226"/>
    </source>
</evidence>
<dbReference type="PANTHER" id="PTHR33755:SF7">
    <property type="entry name" value="TOXIN MODULE OF TOXIN-ANTITOXIN SYSTEM RELE_STBE FAMILY"/>
    <property type="match status" value="1"/>
</dbReference>
<keyword evidence="2" id="KW-1277">Toxin-antitoxin system</keyword>
<dbReference type="InterPro" id="IPR007712">
    <property type="entry name" value="RelE/ParE_toxin"/>
</dbReference>
<dbReference type="Proteomes" id="UP000270261">
    <property type="component" value="Unassembled WGS sequence"/>
</dbReference>
<keyword evidence="4" id="KW-1185">Reference proteome</keyword>
<protein>
    <submittedName>
        <fullName evidence="3">Type II toxin-antitoxin system RelE/ParE family toxin</fullName>
    </submittedName>
</protein>
<dbReference type="PANTHER" id="PTHR33755">
    <property type="entry name" value="TOXIN PARE1-RELATED"/>
    <property type="match status" value="1"/>
</dbReference>
<dbReference type="EMBL" id="RRUE01000002">
    <property type="protein sequence ID" value="RRN43476.1"/>
    <property type="molecule type" value="Genomic_DNA"/>
</dbReference>